<organism evidence="1 2">
    <name type="scientific">Paraburkholderia tagetis</name>
    <dbReference type="NCBI Taxonomy" id="2913261"/>
    <lineage>
        <taxon>Bacteria</taxon>
        <taxon>Pseudomonadati</taxon>
        <taxon>Pseudomonadota</taxon>
        <taxon>Betaproteobacteria</taxon>
        <taxon>Burkholderiales</taxon>
        <taxon>Burkholderiaceae</taxon>
        <taxon>Paraburkholderia</taxon>
    </lineage>
</organism>
<accession>A0A9X1RR03</accession>
<dbReference type="AlphaFoldDB" id="A0A9X1RR03"/>
<reference evidence="1" key="1">
    <citation type="submission" date="2022-01" db="EMBL/GenBank/DDBJ databases">
        <title>Genome sequence and assembly of Parabukholderia sp. RG36.</title>
        <authorList>
            <person name="Chhetri G."/>
        </authorList>
    </citation>
    <scope>NUCLEOTIDE SEQUENCE</scope>
    <source>
        <strain evidence="1">RG36</strain>
    </source>
</reference>
<evidence type="ECO:0000313" key="1">
    <source>
        <dbReference type="EMBL" id="MCG5075660.1"/>
    </source>
</evidence>
<protein>
    <recommendedName>
        <fullName evidence="3">Abi-like protein</fullName>
    </recommendedName>
</protein>
<gene>
    <name evidence="1" type="ORF">L5014_20165</name>
</gene>
<dbReference type="Proteomes" id="UP001139308">
    <property type="component" value="Unassembled WGS sequence"/>
</dbReference>
<proteinExistence type="predicted"/>
<evidence type="ECO:0000313" key="2">
    <source>
        <dbReference type="Proteomes" id="UP001139308"/>
    </source>
</evidence>
<comment type="caution">
    <text evidence="1">The sequence shown here is derived from an EMBL/GenBank/DDBJ whole genome shotgun (WGS) entry which is preliminary data.</text>
</comment>
<dbReference type="EMBL" id="JAKLJA010000017">
    <property type="protein sequence ID" value="MCG5075660.1"/>
    <property type="molecule type" value="Genomic_DNA"/>
</dbReference>
<sequence>MELADDTLAAITLMLSGERLGTFLTLAGSPRPAIALHQQTLQVAGTLMCVTAVVEIALRNTICDHLTHHFGTADWLRDPPAPFGWRAQEKTRIGEALASAQRAAYTKMDTAQKRAIDDRLFRNGVPAGLTHERHAKIRQQSLAVPNGQVIAQLTLYFWKRLFSIEYESSLWRTVLKRVFPDKTLRRADVAIQLERIYQTRNRIAHHEPVYGHRLHDTLEAIDFIITRLGQHTPCHATPLAQLLAGEWQTLSAQAKGLRTSIDAMSQASSTLPTEPRALAATVVADQL</sequence>
<evidence type="ECO:0008006" key="3">
    <source>
        <dbReference type="Google" id="ProtNLM"/>
    </source>
</evidence>
<keyword evidence="2" id="KW-1185">Reference proteome</keyword>
<dbReference type="RefSeq" id="WP_238465510.1">
    <property type="nucleotide sequence ID" value="NZ_JAKLJA010000017.1"/>
</dbReference>
<name>A0A9X1RR03_9BURK</name>